<evidence type="ECO:0000313" key="2">
    <source>
        <dbReference type="Proteomes" id="UP000585614"/>
    </source>
</evidence>
<dbReference type="Proteomes" id="UP000585614">
    <property type="component" value="Unassembled WGS sequence"/>
</dbReference>
<dbReference type="EMBL" id="JACAGC010000017">
    <property type="protein sequence ID" value="KAF6306562.1"/>
    <property type="molecule type" value="Genomic_DNA"/>
</dbReference>
<comment type="caution">
    <text evidence="1">The sequence shown here is derived from an EMBL/GenBank/DDBJ whole genome shotgun (WGS) entry which is preliminary data.</text>
</comment>
<sequence length="121" mass="12831">MVNFNAVSSKVSASSVRSPGVGMAFQSGPKLGHISARLIVSFIEQSLDAGCKQEAGMAYISRSLERADCCGLEAGFIPRAGGIGPSPRGGEEAAYHSVTRKLCGDYFPDFVIILENEFNKV</sequence>
<reference evidence="1 2" key="1">
    <citation type="journal article" date="2020" name="Nature">
        <title>Six reference-quality genomes reveal evolution of bat adaptations.</title>
        <authorList>
            <person name="Jebb D."/>
            <person name="Huang Z."/>
            <person name="Pippel M."/>
            <person name="Hughes G.M."/>
            <person name="Lavrichenko K."/>
            <person name="Devanna P."/>
            <person name="Winkler S."/>
            <person name="Jermiin L.S."/>
            <person name="Skirmuntt E.C."/>
            <person name="Katzourakis A."/>
            <person name="Burkitt-Gray L."/>
            <person name="Ray D.A."/>
            <person name="Sullivan K.A.M."/>
            <person name="Roscito J.G."/>
            <person name="Kirilenko B.M."/>
            <person name="Davalos L.M."/>
            <person name="Corthals A.P."/>
            <person name="Power M.L."/>
            <person name="Jones G."/>
            <person name="Ransome R.D."/>
            <person name="Dechmann D.K.N."/>
            <person name="Locatelli A.G."/>
            <person name="Puechmaille S.J."/>
            <person name="Fedrigo O."/>
            <person name="Jarvis E.D."/>
            <person name="Hiller M."/>
            <person name="Vernes S.C."/>
            <person name="Myers E.W."/>
            <person name="Teeling E.C."/>
        </authorList>
    </citation>
    <scope>NUCLEOTIDE SEQUENCE [LARGE SCALE GENOMIC DNA]</scope>
    <source>
        <strain evidence="1">MRhiFer1</strain>
        <tissue evidence="1">Lung</tissue>
    </source>
</reference>
<name>A0A7J7U166_RHIFE</name>
<dbReference type="AlphaFoldDB" id="A0A7J7U166"/>
<evidence type="ECO:0000313" key="1">
    <source>
        <dbReference type="EMBL" id="KAF6306562.1"/>
    </source>
</evidence>
<organism evidence="1 2">
    <name type="scientific">Rhinolophus ferrumequinum</name>
    <name type="common">Greater horseshoe bat</name>
    <dbReference type="NCBI Taxonomy" id="59479"/>
    <lineage>
        <taxon>Eukaryota</taxon>
        <taxon>Metazoa</taxon>
        <taxon>Chordata</taxon>
        <taxon>Craniata</taxon>
        <taxon>Vertebrata</taxon>
        <taxon>Euteleostomi</taxon>
        <taxon>Mammalia</taxon>
        <taxon>Eutheria</taxon>
        <taxon>Laurasiatheria</taxon>
        <taxon>Chiroptera</taxon>
        <taxon>Yinpterochiroptera</taxon>
        <taxon>Rhinolophoidea</taxon>
        <taxon>Rhinolophidae</taxon>
        <taxon>Rhinolophinae</taxon>
        <taxon>Rhinolophus</taxon>
    </lineage>
</organism>
<proteinExistence type="predicted"/>
<gene>
    <name evidence="1" type="ORF">mRhiFer1_008661</name>
</gene>
<protein>
    <submittedName>
        <fullName evidence="1">Uncharacterized protein</fullName>
    </submittedName>
</protein>
<accession>A0A7J7U166</accession>